<keyword evidence="9" id="KW-1185">Reference proteome</keyword>
<feature type="domain" description="Membrane transport protein MMPL" evidence="7">
    <location>
        <begin position="247"/>
        <end position="469"/>
    </location>
</feature>
<evidence type="ECO:0000256" key="2">
    <source>
        <dbReference type="ARBA" id="ARBA00022475"/>
    </source>
</evidence>
<evidence type="ECO:0000256" key="1">
    <source>
        <dbReference type="ARBA" id="ARBA00004651"/>
    </source>
</evidence>
<evidence type="ECO:0000256" key="6">
    <source>
        <dbReference type="SAM" id="Phobius"/>
    </source>
</evidence>
<dbReference type="PANTHER" id="PTHR33406:SF13">
    <property type="entry name" value="MEMBRANE PROTEIN YDFJ"/>
    <property type="match status" value="1"/>
</dbReference>
<protein>
    <recommendedName>
        <fullName evidence="7">Membrane transport protein MMPL domain-containing protein</fullName>
    </recommendedName>
</protein>
<dbReference type="Gene3D" id="1.20.1640.10">
    <property type="entry name" value="Multidrug efflux transporter AcrB transmembrane domain"/>
    <property type="match status" value="2"/>
</dbReference>
<dbReference type="Proteomes" id="UP000014400">
    <property type="component" value="Unassembled WGS sequence"/>
</dbReference>
<evidence type="ECO:0000259" key="7">
    <source>
        <dbReference type="Pfam" id="PF03176"/>
    </source>
</evidence>
<dbReference type="AlphaFoldDB" id="S3BH97"/>
<evidence type="ECO:0000256" key="3">
    <source>
        <dbReference type="ARBA" id="ARBA00022692"/>
    </source>
</evidence>
<organism evidence="8 9">
    <name type="scientific">Sutterella wadsworthensis HGA0223</name>
    <dbReference type="NCBI Taxonomy" id="1203554"/>
    <lineage>
        <taxon>Bacteria</taxon>
        <taxon>Pseudomonadati</taxon>
        <taxon>Pseudomonadota</taxon>
        <taxon>Betaproteobacteria</taxon>
        <taxon>Burkholderiales</taxon>
        <taxon>Sutterellaceae</taxon>
        <taxon>Sutterella</taxon>
    </lineage>
</organism>
<feature type="transmembrane region" description="Helical" evidence="6">
    <location>
        <begin position="726"/>
        <end position="745"/>
    </location>
</feature>
<dbReference type="InterPro" id="IPR004869">
    <property type="entry name" value="MMPL_dom"/>
</dbReference>
<feature type="transmembrane region" description="Helical" evidence="6">
    <location>
        <begin position="384"/>
        <end position="407"/>
    </location>
</feature>
<dbReference type="InterPro" id="IPR050545">
    <property type="entry name" value="Mycobact_MmpL"/>
</dbReference>
<dbReference type="Pfam" id="PF03176">
    <property type="entry name" value="MMPL"/>
    <property type="match status" value="1"/>
</dbReference>
<evidence type="ECO:0000256" key="5">
    <source>
        <dbReference type="ARBA" id="ARBA00023136"/>
    </source>
</evidence>
<feature type="transmembrane region" description="Helical" evidence="6">
    <location>
        <begin position="469"/>
        <end position="490"/>
    </location>
</feature>
<feature type="transmembrane region" description="Helical" evidence="6">
    <location>
        <begin position="413"/>
        <end position="432"/>
    </location>
</feature>
<dbReference type="eggNOG" id="COG4258">
    <property type="taxonomic scope" value="Bacteria"/>
</dbReference>
<keyword evidence="5 6" id="KW-0472">Membrane</keyword>
<sequence>MTVQHRAQKILDGLLSFLEVGRGRLALGCLIVLLALSSWVLCDRFTHRAFDTSLASLIPAELAPELPDDIEDALRARLSQDEAGNVIVLLRVKGETAAAAEKLSELAETAQAAVRNVLLASPALSERSPEHFGAGAVPKIPHAAGRLLSDADRSALRSLIGLPEPSRSERLTERAVGCLTSAVSLRILGFANDPFCTYDHWLTEELKRLPWRVSSNNGRTDIELKTVPTGETVRVLFFTADENLAAAGKAHFAQTLEDAQNAAQDAAGHGASVQIEAAGVPLFTDAIAARAQRELTFIGTLSTISVFALAWALFGSPVVLLLMAATILLGFTLALGASFAVFGTLSLITFVFGATLIGVSIDYSSHWFALKTAGESAQARRRRMAGALLSAALSTAAAYCTLALTPLPGLRQMAVLAACGVVGTLFTVLTVLPRLERWVPKDQTRLMRMLSQALPRLPRLGASALRRPAVLFGLALFAAALLFGLTRMHFDAGIRDLQGAPQKLLESQLAVSRALALPSPAQAFVLQGPTLSETLEHEEALLSAMEAIPELKSLTPSGLSMLLPSDAKQDADRDLVAAATAAAAPRLLELLGASPKAPDAQRMALNDLESTPWRELTHRFVLENEPGRAVTVLMLAGVEPKHLPFLTKAAEAVPGAYFVDITRGMSEGLSLYRDLILMVLAAGIMLLWALLTLRFGRESWRAVLPSALGILAALAVFGWTGTPVTIFTALGLVLVLGLGVDYGIFLTGSPSDGRTSAAVLFSGVTTLLSFGLLVFSATPALRAFGITVLVGQSIVWAATPLLRPAADKR</sequence>
<evidence type="ECO:0000313" key="8">
    <source>
        <dbReference type="EMBL" id="EPD98700.1"/>
    </source>
</evidence>
<accession>S3BH97</accession>
<feature type="transmembrane region" description="Helical" evidence="6">
    <location>
        <begin position="25"/>
        <end position="42"/>
    </location>
</feature>
<proteinExistence type="predicted"/>
<dbReference type="RefSeq" id="WP_016474652.1">
    <property type="nucleotide sequence ID" value="NZ_KE150480.1"/>
</dbReference>
<name>S3BH97_9BURK</name>
<dbReference type="EMBL" id="ATCF01000021">
    <property type="protein sequence ID" value="EPD98700.1"/>
    <property type="molecule type" value="Genomic_DNA"/>
</dbReference>
<dbReference type="HOGENOM" id="CLU_017576_0_0_4"/>
<feature type="transmembrane region" description="Helical" evidence="6">
    <location>
        <begin position="306"/>
        <end position="333"/>
    </location>
</feature>
<dbReference type="GO" id="GO:0005886">
    <property type="term" value="C:plasma membrane"/>
    <property type="evidence" value="ECO:0007669"/>
    <property type="project" value="UniProtKB-SubCell"/>
</dbReference>
<gene>
    <name evidence="8" type="ORF">HMPREF1476_01442</name>
</gene>
<feature type="transmembrane region" description="Helical" evidence="6">
    <location>
        <begin position="675"/>
        <end position="695"/>
    </location>
</feature>
<feature type="transmembrane region" description="Helical" evidence="6">
    <location>
        <begin position="757"/>
        <end position="777"/>
    </location>
</feature>
<dbReference type="PANTHER" id="PTHR33406">
    <property type="entry name" value="MEMBRANE PROTEIN MJ1562-RELATED"/>
    <property type="match status" value="1"/>
</dbReference>
<evidence type="ECO:0000256" key="4">
    <source>
        <dbReference type="ARBA" id="ARBA00022989"/>
    </source>
</evidence>
<comment type="subcellular location">
    <subcellularLocation>
        <location evidence="1">Cell membrane</location>
        <topology evidence="1">Multi-pass membrane protein</topology>
    </subcellularLocation>
</comment>
<dbReference type="PATRIC" id="fig|1203554.3.peg.1507"/>
<keyword evidence="3 6" id="KW-0812">Transmembrane</keyword>
<feature type="transmembrane region" description="Helical" evidence="6">
    <location>
        <begin position="339"/>
        <end position="363"/>
    </location>
</feature>
<feature type="transmembrane region" description="Helical" evidence="6">
    <location>
        <begin position="783"/>
        <end position="802"/>
    </location>
</feature>
<evidence type="ECO:0000313" key="9">
    <source>
        <dbReference type="Proteomes" id="UP000014400"/>
    </source>
</evidence>
<feature type="transmembrane region" description="Helical" evidence="6">
    <location>
        <begin position="702"/>
        <end position="720"/>
    </location>
</feature>
<keyword evidence="2" id="KW-1003">Cell membrane</keyword>
<reference evidence="8 9" key="1">
    <citation type="submission" date="2013-04" db="EMBL/GenBank/DDBJ databases">
        <title>The Genome Sequence of Sutterella wadsworthensis HGA0223.</title>
        <authorList>
            <consortium name="The Broad Institute Genomics Platform"/>
            <person name="Earl A."/>
            <person name="Ward D."/>
            <person name="Feldgarden M."/>
            <person name="Gevers D."/>
            <person name="Schmidt T.M."/>
            <person name="Dover J."/>
            <person name="Dai D."/>
            <person name="Walker B."/>
            <person name="Young S."/>
            <person name="Zeng Q."/>
            <person name="Gargeya S."/>
            <person name="Fitzgerald M."/>
            <person name="Haas B."/>
            <person name="Abouelleil A."/>
            <person name="Allen A.W."/>
            <person name="Alvarado L."/>
            <person name="Arachchi H.M."/>
            <person name="Berlin A.M."/>
            <person name="Chapman S.B."/>
            <person name="Gainer-Dewar J."/>
            <person name="Goldberg J."/>
            <person name="Griggs A."/>
            <person name="Gujja S."/>
            <person name="Hansen M."/>
            <person name="Howarth C."/>
            <person name="Imamovic A."/>
            <person name="Ireland A."/>
            <person name="Larimer J."/>
            <person name="McCowan C."/>
            <person name="Murphy C."/>
            <person name="Pearson M."/>
            <person name="Poon T.W."/>
            <person name="Priest M."/>
            <person name="Roberts A."/>
            <person name="Saif S."/>
            <person name="Shea T."/>
            <person name="Sisk P."/>
            <person name="Sykes S."/>
            <person name="Wortman J."/>
            <person name="Nusbaum C."/>
            <person name="Birren B."/>
        </authorList>
    </citation>
    <scope>NUCLEOTIDE SEQUENCE [LARGE SCALE GENOMIC DNA]</scope>
    <source>
        <strain evidence="8 9">HGA0223</strain>
    </source>
</reference>
<keyword evidence="4 6" id="KW-1133">Transmembrane helix</keyword>
<dbReference type="SUPFAM" id="SSF82866">
    <property type="entry name" value="Multidrug efflux transporter AcrB transmembrane domain"/>
    <property type="match status" value="2"/>
</dbReference>
<comment type="caution">
    <text evidence="8">The sequence shown here is derived from an EMBL/GenBank/DDBJ whole genome shotgun (WGS) entry which is preliminary data.</text>
</comment>
<dbReference type="STRING" id="1203554.HMPREF1476_01442"/>